<sequence length="150" mass="17297">MLVERKEEGVVVIISLMEVDVLTTAPPTPPPTPIPTDTGPVSRLLKTGRRTWDRLADKAGKKDTWSVDLLPLKDRHRLQWTLGPKPSLRFIRNTDNQSQKEVDCWIRLFSETEDIWDGVVSGRRDYMEACNKEEVLVSRNRRSEKVEEEV</sequence>
<accession>A0A4Z2GQA9</accession>
<comment type="caution">
    <text evidence="1">The sequence shown here is derived from an EMBL/GenBank/DDBJ whole genome shotgun (WGS) entry which is preliminary data.</text>
</comment>
<gene>
    <name evidence="1" type="ORF">EYF80_034370</name>
</gene>
<dbReference type="EMBL" id="SRLO01000456">
    <property type="protein sequence ID" value="TNN55420.1"/>
    <property type="molecule type" value="Genomic_DNA"/>
</dbReference>
<evidence type="ECO:0000313" key="2">
    <source>
        <dbReference type="Proteomes" id="UP000314294"/>
    </source>
</evidence>
<evidence type="ECO:0000313" key="1">
    <source>
        <dbReference type="EMBL" id="TNN55420.1"/>
    </source>
</evidence>
<dbReference type="Proteomes" id="UP000314294">
    <property type="component" value="Unassembled WGS sequence"/>
</dbReference>
<name>A0A4Z2GQA9_9TELE</name>
<proteinExistence type="predicted"/>
<reference evidence="1 2" key="1">
    <citation type="submission" date="2019-03" db="EMBL/GenBank/DDBJ databases">
        <title>First draft genome of Liparis tanakae, snailfish: a comprehensive survey of snailfish specific genes.</title>
        <authorList>
            <person name="Kim W."/>
            <person name="Song I."/>
            <person name="Jeong J.-H."/>
            <person name="Kim D."/>
            <person name="Kim S."/>
            <person name="Ryu S."/>
            <person name="Song J.Y."/>
            <person name="Lee S.K."/>
        </authorList>
    </citation>
    <scope>NUCLEOTIDE SEQUENCE [LARGE SCALE GENOMIC DNA]</scope>
    <source>
        <tissue evidence="1">Muscle</tissue>
    </source>
</reference>
<keyword evidence="2" id="KW-1185">Reference proteome</keyword>
<dbReference type="AlphaFoldDB" id="A0A4Z2GQA9"/>
<protein>
    <submittedName>
        <fullName evidence="1">Uncharacterized protein</fullName>
    </submittedName>
</protein>
<organism evidence="1 2">
    <name type="scientific">Liparis tanakae</name>
    <name type="common">Tanaka's snailfish</name>
    <dbReference type="NCBI Taxonomy" id="230148"/>
    <lineage>
        <taxon>Eukaryota</taxon>
        <taxon>Metazoa</taxon>
        <taxon>Chordata</taxon>
        <taxon>Craniata</taxon>
        <taxon>Vertebrata</taxon>
        <taxon>Euteleostomi</taxon>
        <taxon>Actinopterygii</taxon>
        <taxon>Neopterygii</taxon>
        <taxon>Teleostei</taxon>
        <taxon>Neoteleostei</taxon>
        <taxon>Acanthomorphata</taxon>
        <taxon>Eupercaria</taxon>
        <taxon>Perciformes</taxon>
        <taxon>Cottioidei</taxon>
        <taxon>Cottales</taxon>
        <taxon>Liparidae</taxon>
        <taxon>Liparis</taxon>
    </lineage>
</organism>